<dbReference type="EMBL" id="JAGKHQ010000015">
    <property type="protein sequence ID" value="KAG7495942.1"/>
    <property type="molecule type" value="Genomic_DNA"/>
</dbReference>
<feature type="transmembrane region" description="Helical" evidence="1">
    <location>
        <begin position="111"/>
        <end position="130"/>
    </location>
</feature>
<evidence type="ECO:0000313" key="2">
    <source>
        <dbReference type="EMBL" id="KAG7495942.1"/>
    </source>
</evidence>
<keyword evidence="1" id="KW-0812">Transmembrane</keyword>
<evidence type="ECO:0000313" key="3">
    <source>
        <dbReference type="Proteomes" id="UP000693946"/>
    </source>
</evidence>
<comment type="caution">
    <text evidence="2">The sequence shown here is derived from an EMBL/GenBank/DDBJ whole genome shotgun (WGS) entry which is preliminary data.</text>
</comment>
<dbReference type="Proteomes" id="UP000693946">
    <property type="component" value="Linkage Group LG3"/>
</dbReference>
<evidence type="ECO:0000256" key="1">
    <source>
        <dbReference type="SAM" id="Phobius"/>
    </source>
</evidence>
<gene>
    <name evidence="2" type="ORF">JOB18_008923</name>
</gene>
<feature type="transmembrane region" description="Helical" evidence="1">
    <location>
        <begin position="185"/>
        <end position="210"/>
    </location>
</feature>
<accession>A0AAV6QV50</accession>
<proteinExistence type="predicted"/>
<protein>
    <submittedName>
        <fullName evidence="2">Uncharacterized protein</fullName>
    </submittedName>
</protein>
<feature type="transmembrane region" description="Helical" evidence="1">
    <location>
        <begin position="142"/>
        <end position="165"/>
    </location>
</feature>
<dbReference type="AlphaFoldDB" id="A0AAV6QV50"/>
<keyword evidence="1" id="KW-1133">Transmembrane helix</keyword>
<sequence length="267" mass="29651">MMFEVAVHMQLHLSVLSLLSHSPGFIIRTENKIASISMSYWRTAAFLLEPPFVRSRWLYNHSNFRGSVCGMALTMLGDKGAVSGAMAAKVKNAQVTSTMDAVMSGISSPDYCTIAATVVWVLTALARIIYELVFYRDTPQQLTILLCLLSPGLFTLLVIYVVNYLRENNGAESQKKPKRATATQVCLLGLIICTTVVTGGVWVFTLHFPPAQHNSGRTVFNNNVFSRQNLFLFTFCNAVWDIYAIVFILLRSLKAPLCEEKLCPAVV</sequence>
<keyword evidence="3" id="KW-1185">Reference proteome</keyword>
<feature type="transmembrane region" description="Helical" evidence="1">
    <location>
        <begin position="230"/>
        <end position="250"/>
    </location>
</feature>
<organism evidence="2 3">
    <name type="scientific">Solea senegalensis</name>
    <name type="common">Senegalese sole</name>
    <dbReference type="NCBI Taxonomy" id="28829"/>
    <lineage>
        <taxon>Eukaryota</taxon>
        <taxon>Metazoa</taxon>
        <taxon>Chordata</taxon>
        <taxon>Craniata</taxon>
        <taxon>Vertebrata</taxon>
        <taxon>Euteleostomi</taxon>
        <taxon>Actinopterygii</taxon>
        <taxon>Neopterygii</taxon>
        <taxon>Teleostei</taxon>
        <taxon>Neoteleostei</taxon>
        <taxon>Acanthomorphata</taxon>
        <taxon>Carangaria</taxon>
        <taxon>Pleuronectiformes</taxon>
        <taxon>Pleuronectoidei</taxon>
        <taxon>Soleidae</taxon>
        <taxon>Solea</taxon>
    </lineage>
</organism>
<reference evidence="2 3" key="1">
    <citation type="journal article" date="2021" name="Sci. Rep.">
        <title>Chromosome anchoring in Senegalese sole (Solea senegalensis) reveals sex-associated markers and genome rearrangements in flatfish.</title>
        <authorList>
            <person name="Guerrero-Cozar I."/>
            <person name="Gomez-Garrido J."/>
            <person name="Berbel C."/>
            <person name="Martinez-Blanch J.F."/>
            <person name="Alioto T."/>
            <person name="Claros M.G."/>
            <person name="Gagnaire P.A."/>
            <person name="Manchado M."/>
        </authorList>
    </citation>
    <scope>NUCLEOTIDE SEQUENCE [LARGE SCALE GENOMIC DNA]</scope>
    <source>
        <strain evidence="2">Sse05_10M</strain>
    </source>
</reference>
<keyword evidence="1" id="KW-0472">Membrane</keyword>
<name>A0AAV6QV50_SOLSE</name>